<evidence type="ECO:0000313" key="1">
    <source>
        <dbReference type="EMBL" id="KAF2670777.1"/>
    </source>
</evidence>
<dbReference type="Proteomes" id="UP000799302">
    <property type="component" value="Unassembled WGS sequence"/>
</dbReference>
<reference evidence="1" key="1">
    <citation type="journal article" date="2020" name="Stud. Mycol.">
        <title>101 Dothideomycetes genomes: a test case for predicting lifestyles and emergence of pathogens.</title>
        <authorList>
            <person name="Haridas S."/>
            <person name="Albert R."/>
            <person name="Binder M."/>
            <person name="Bloem J."/>
            <person name="Labutti K."/>
            <person name="Salamov A."/>
            <person name="Andreopoulos B."/>
            <person name="Baker S."/>
            <person name="Barry K."/>
            <person name="Bills G."/>
            <person name="Bluhm B."/>
            <person name="Cannon C."/>
            <person name="Castanera R."/>
            <person name="Culley D."/>
            <person name="Daum C."/>
            <person name="Ezra D."/>
            <person name="Gonzalez J."/>
            <person name="Henrissat B."/>
            <person name="Kuo A."/>
            <person name="Liang C."/>
            <person name="Lipzen A."/>
            <person name="Lutzoni F."/>
            <person name="Magnuson J."/>
            <person name="Mondo S."/>
            <person name="Nolan M."/>
            <person name="Ohm R."/>
            <person name="Pangilinan J."/>
            <person name="Park H.-J."/>
            <person name="Ramirez L."/>
            <person name="Alfaro M."/>
            <person name="Sun H."/>
            <person name="Tritt A."/>
            <person name="Yoshinaga Y."/>
            <person name="Zwiers L.-H."/>
            <person name="Turgeon B."/>
            <person name="Goodwin S."/>
            <person name="Spatafora J."/>
            <person name="Crous P."/>
            <person name="Grigoriev I."/>
        </authorList>
    </citation>
    <scope>NUCLEOTIDE SEQUENCE</scope>
    <source>
        <strain evidence="1">CBS 115976</strain>
    </source>
</reference>
<keyword evidence="2" id="KW-1185">Reference proteome</keyword>
<gene>
    <name evidence="1" type="ORF">BT63DRAFT_423072</name>
</gene>
<dbReference type="AlphaFoldDB" id="A0A6A6UH54"/>
<name>A0A6A6UH54_9PEZI</name>
<protein>
    <submittedName>
        <fullName evidence="1">Uncharacterized protein</fullName>
    </submittedName>
</protein>
<accession>A0A6A6UH54</accession>
<dbReference type="EMBL" id="MU004233">
    <property type="protein sequence ID" value="KAF2670777.1"/>
    <property type="molecule type" value="Genomic_DNA"/>
</dbReference>
<organism evidence="1 2">
    <name type="scientific">Microthyrium microscopicum</name>
    <dbReference type="NCBI Taxonomy" id="703497"/>
    <lineage>
        <taxon>Eukaryota</taxon>
        <taxon>Fungi</taxon>
        <taxon>Dikarya</taxon>
        <taxon>Ascomycota</taxon>
        <taxon>Pezizomycotina</taxon>
        <taxon>Dothideomycetes</taxon>
        <taxon>Dothideomycetes incertae sedis</taxon>
        <taxon>Microthyriales</taxon>
        <taxon>Microthyriaceae</taxon>
        <taxon>Microthyrium</taxon>
    </lineage>
</organism>
<evidence type="ECO:0000313" key="2">
    <source>
        <dbReference type="Proteomes" id="UP000799302"/>
    </source>
</evidence>
<sequence>MANLTLRNPHQRKKERPNITSVFIRVIAQPSAPNASIMQQLHSSLVHAVLRQEVSMRQLVICRVIEYRGLERLGTRSPKIPAIFPSCRD</sequence>
<proteinExistence type="predicted"/>